<dbReference type="Pfam" id="PF00570">
    <property type="entry name" value="HRDC"/>
    <property type="match status" value="1"/>
</dbReference>
<feature type="domain" description="HRDC" evidence="2">
    <location>
        <begin position="1"/>
        <end position="58"/>
    </location>
</feature>
<dbReference type="EMBL" id="GG678922">
    <property type="protein sequence ID" value="EER08656.1"/>
    <property type="molecule type" value="Genomic_DNA"/>
</dbReference>
<dbReference type="GeneID" id="9042494"/>
<evidence type="ECO:0000313" key="3">
    <source>
        <dbReference type="EMBL" id="EER08656.1"/>
    </source>
</evidence>
<dbReference type="InterPro" id="IPR010997">
    <property type="entry name" value="HRDC-like_sf"/>
</dbReference>
<dbReference type="AlphaFoldDB" id="C5L3S7"/>
<dbReference type="SUPFAM" id="SSF47819">
    <property type="entry name" value="HRDC-like"/>
    <property type="match status" value="1"/>
</dbReference>
<keyword evidence="4" id="KW-1185">Reference proteome</keyword>
<proteinExistence type="predicted"/>
<evidence type="ECO:0000256" key="1">
    <source>
        <dbReference type="SAM" id="MobiDB-lite"/>
    </source>
</evidence>
<evidence type="ECO:0000313" key="4">
    <source>
        <dbReference type="Proteomes" id="UP000007800"/>
    </source>
</evidence>
<feature type="region of interest" description="Disordered" evidence="1">
    <location>
        <begin position="51"/>
        <end position="77"/>
    </location>
</feature>
<feature type="compositionally biased region" description="Basic and acidic residues" evidence="1">
    <location>
        <begin position="60"/>
        <end position="69"/>
    </location>
</feature>
<sequence length="186" mass="20514">MRADAVFSDAVVEECIQMMPTTLEQLCQVQGLGEFRVEAYGPAILEALAGLSEDPQPTRFDSDDTESRTALDMPSLGKESRAIPDCRTVTGQQEVQCATRIGQSHVRSERDNSGKSKRSELFAFQDVALAAWRSDSGGSFFPNRELLSNRQLEPSPLPMRAEAVTPAEGAPKRRVGFYDHLFDGLF</sequence>
<gene>
    <name evidence="3" type="ORF">Pmar_PMAR017714</name>
</gene>
<dbReference type="RefSeq" id="XP_002776840.1">
    <property type="nucleotide sequence ID" value="XM_002776794.1"/>
</dbReference>
<dbReference type="PROSITE" id="PS50967">
    <property type="entry name" value="HRDC"/>
    <property type="match status" value="1"/>
</dbReference>
<organism evidence="4">
    <name type="scientific">Perkinsus marinus (strain ATCC 50983 / TXsc)</name>
    <dbReference type="NCBI Taxonomy" id="423536"/>
    <lineage>
        <taxon>Eukaryota</taxon>
        <taxon>Sar</taxon>
        <taxon>Alveolata</taxon>
        <taxon>Perkinsozoa</taxon>
        <taxon>Perkinsea</taxon>
        <taxon>Perkinsida</taxon>
        <taxon>Perkinsidae</taxon>
        <taxon>Perkinsus</taxon>
    </lineage>
</organism>
<dbReference type="InParanoid" id="C5L3S7"/>
<dbReference type="OrthoDB" id="448785at2759"/>
<dbReference type="InterPro" id="IPR002121">
    <property type="entry name" value="HRDC_dom"/>
</dbReference>
<dbReference type="GO" id="GO:0000166">
    <property type="term" value="F:nucleotide binding"/>
    <property type="evidence" value="ECO:0007669"/>
    <property type="project" value="InterPro"/>
</dbReference>
<dbReference type="Proteomes" id="UP000007800">
    <property type="component" value="Unassembled WGS sequence"/>
</dbReference>
<dbReference type="Gene3D" id="1.10.150.80">
    <property type="entry name" value="HRDC domain"/>
    <property type="match status" value="1"/>
</dbReference>
<dbReference type="InterPro" id="IPR044876">
    <property type="entry name" value="HRDC_dom_sf"/>
</dbReference>
<dbReference type="GO" id="GO:0003676">
    <property type="term" value="F:nucleic acid binding"/>
    <property type="evidence" value="ECO:0007669"/>
    <property type="project" value="InterPro"/>
</dbReference>
<accession>C5L3S7</accession>
<reference evidence="3 4" key="1">
    <citation type="submission" date="2008-07" db="EMBL/GenBank/DDBJ databases">
        <authorList>
            <person name="El-Sayed N."/>
            <person name="Caler E."/>
            <person name="Inman J."/>
            <person name="Amedeo P."/>
            <person name="Hass B."/>
            <person name="Wortman J."/>
        </authorList>
    </citation>
    <scope>NUCLEOTIDE SEQUENCE [LARGE SCALE GENOMIC DNA]</scope>
    <source>
        <strain evidence="4">ATCC 50983 / TXsc</strain>
    </source>
</reference>
<protein>
    <recommendedName>
        <fullName evidence="2">HRDC domain-containing protein</fullName>
    </recommendedName>
</protein>
<evidence type="ECO:0000259" key="2">
    <source>
        <dbReference type="PROSITE" id="PS50967"/>
    </source>
</evidence>
<name>C5L3S7_PERM5</name>